<feature type="domain" description="DUF5616" evidence="2">
    <location>
        <begin position="85"/>
        <end position="223"/>
    </location>
</feature>
<dbReference type="EMBL" id="FOMX01000015">
    <property type="protein sequence ID" value="SFE53257.1"/>
    <property type="molecule type" value="Genomic_DNA"/>
</dbReference>
<dbReference type="AlphaFoldDB" id="A0A1I2BBA2"/>
<dbReference type="InterPro" id="IPR041652">
    <property type="entry name" value="DUF5616"/>
</dbReference>
<dbReference type="RefSeq" id="WP_170135485.1">
    <property type="nucleotide sequence ID" value="NZ_FOMX01000015.1"/>
</dbReference>
<evidence type="ECO:0000259" key="2">
    <source>
        <dbReference type="Pfam" id="PF18481"/>
    </source>
</evidence>
<gene>
    <name evidence="3" type="ORF">SAMN02745121_04573</name>
</gene>
<proteinExistence type="predicted"/>
<evidence type="ECO:0000259" key="1">
    <source>
        <dbReference type="Pfam" id="PF04256"/>
    </source>
</evidence>
<accession>A0A1I2BBA2</accession>
<evidence type="ECO:0000313" key="4">
    <source>
        <dbReference type="Proteomes" id="UP000199400"/>
    </source>
</evidence>
<dbReference type="Pfam" id="PF04256">
    <property type="entry name" value="DUF434"/>
    <property type="match status" value="1"/>
</dbReference>
<sequence>MTELCRRARSTGDDRLFGEAARPALRSAVADLSWLLGRGYSGDAALKLVGDKHVLSARQRMAVLRSACSDEALARRRATRVELPDLAGADLAIDGLNALILVESALSHGVVLRGRDGALRDLAAVHGAYEQVLETSFAVDAIARLLHGDGAPAPAQVVWYLDRPVAGSGRLRALLEARAEQRGLPWTVQLVHHPDPILAQHPGVVATSDAWILDRCARWIDLLGALLRGPTESSHALPQEGPVLAARPDLWLLDLSDEAAPPRADLG</sequence>
<protein>
    <recommendedName>
        <fullName evidence="5">DUF434 domain-containing protein</fullName>
    </recommendedName>
</protein>
<feature type="domain" description="DUF434" evidence="1">
    <location>
        <begin position="25"/>
        <end position="77"/>
    </location>
</feature>
<dbReference type="PANTHER" id="PTHR42252">
    <property type="entry name" value="DUF5616 DOMAIN-CONTAINING PROTEIN"/>
    <property type="match status" value="1"/>
</dbReference>
<dbReference type="Pfam" id="PF18481">
    <property type="entry name" value="DUF5616"/>
    <property type="match status" value="1"/>
</dbReference>
<organism evidence="3 4">
    <name type="scientific">Nannocystis exedens</name>
    <dbReference type="NCBI Taxonomy" id="54"/>
    <lineage>
        <taxon>Bacteria</taxon>
        <taxon>Pseudomonadati</taxon>
        <taxon>Myxococcota</taxon>
        <taxon>Polyangia</taxon>
        <taxon>Nannocystales</taxon>
        <taxon>Nannocystaceae</taxon>
        <taxon>Nannocystis</taxon>
    </lineage>
</organism>
<name>A0A1I2BBA2_9BACT</name>
<dbReference type="STRING" id="54.SAMN02745121_04573"/>
<evidence type="ECO:0000313" key="3">
    <source>
        <dbReference type="EMBL" id="SFE53257.1"/>
    </source>
</evidence>
<reference evidence="4" key="1">
    <citation type="submission" date="2016-10" db="EMBL/GenBank/DDBJ databases">
        <authorList>
            <person name="Varghese N."/>
            <person name="Submissions S."/>
        </authorList>
    </citation>
    <scope>NUCLEOTIDE SEQUENCE [LARGE SCALE GENOMIC DNA]</scope>
    <source>
        <strain evidence="4">ATCC 25963</strain>
    </source>
</reference>
<dbReference type="InterPro" id="IPR007368">
    <property type="entry name" value="DUF434"/>
</dbReference>
<dbReference type="PANTHER" id="PTHR42252:SF1">
    <property type="entry name" value="DUF434 DOMAIN-CONTAINING PROTEIN"/>
    <property type="match status" value="1"/>
</dbReference>
<keyword evidence="4" id="KW-1185">Reference proteome</keyword>
<dbReference type="Proteomes" id="UP000199400">
    <property type="component" value="Unassembled WGS sequence"/>
</dbReference>
<evidence type="ECO:0008006" key="5">
    <source>
        <dbReference type="Google" id="ProtNLM"/>
    </source>
</evidence>